<dbReference type="InterPro" id="IPR050367">
    <property type="entry name" value="APC_superfamily"/>
</dbReference>
<dbReference type="Pfam" id="PF13520">
    <property type="entry name" value="AA_permease_2"/>
    <property type="match status" value="1"/>
</dbReference>
<feature type="transmembrane region" description="Helical" evidence="7">
    <location>
        <begin position="280"/>
        <end position="306"/>
    </location>
</feature>
<evidence type="ECO:0000313" key="9">
    <source>
        <dbReference type="Proteomes" id="UP000029033"/>
    </source>
</evidence>
<keyword evidence="9" id="KW-1185">Reference proteome</keyword>
<organism evidence="8 9">
    <name type="scientific">Bifidobacterium scardovii</name>
    <dbReference type="NCBI Taxonomy" id="158787"/>
    <lineage>
        <taxon>Bacteria</taxon>
        <taxon>Bacillati</taxon>
        <taxon>Actinomycetota</taxon>
        <taxon>Actinomycetes</taxon>
        <taxon>Bifidobacteriales</taxon>
        <taxon>Bifidobacteriaceae</taxon>
        <taxon>Bifidobacterium</taxon>
    </lineage>
</organism>
<feature type="transmembrane region" description="Helical" evidence="7">
    <location>
        <begin position="326"/>
        <end position="349"/>
    </location>
</feature>
<dbReference type="STRING" id="158787.BSCA_2281"/>
<proteinExistence type="predicted"/>
<feature type="transmembrane region" description="Helical" evidence="7">
    <location>
        <begin position="472"/>
        <end position="489"/>
    </location>
</feature>
<dbReference type="Proteomes" id="UP000029033">
    <property type="component" value="Unassembled WGS sequence"/>
</dbReference>
<evidence type="ECO:0000256" key="5">
    <source>
        <dbReference type="ARBA" id="ARBA00023136"/>
    </source>
</evidence>
<evidence type="ECO:0000256" key="7">
    <source>
        <dbReference type="SAM" id="Phobius"/>
    </source>
</evidence>
<dbReference type="eggNOG" id="COG0531">
    <property type="taxonomic scope" value="Bacteria"/>
</dbReference>
<feature type="transmembrane region" description="Helical" evidence="7">
    <location>
        <begin position="240"/>
        <end position="259"/>
    </location>
</feature>
<dbReference type="GO" id="GO:0022857">
    <property type="term" value="F:transmembrane transporter activity"/>
    <property type="evidence" value="ECO:0007669"/>
    <property type="project" value="InterPro"/>
</dbReference>
<feature type="transmembrane region" description="Helical" evidence="7">
    <location>
        <begin position="111"/>
        <end position="140"/>
    </location>
</feature>
<reference evidence="8 9" key="1">
    <citation type="submission" date="2014-03" db="EMBL/GenBank/DDBJ databases">
        <title>Genomics of Bifidobacteria.</title>
        <authorList>
            <person name="Ventura M."/>
            <person name="Milani C."/>
            <person name="Lugli G.A."/>
        </authorList>
    </citation>
    <scope>NUCLEOTIDE SEQUENCE [LARGE SCALE GENOMIC DNA]</scope>
    <source>
        <strain evidence="8 9">LMG 21589</strain>
    </source>
</reference>
<dbReference type="PANTHER" id="PTHR42770">
    <property type="entry name" value="AMINO ACID TRANSPORTER-RELATED"/>
    <property type="match status" value="1"/>
</dbReference>
<dbReference type="OrthoDB" id="323926at2"/>
<feature type="region of interest" description="Disordered" evidence="6">
    <location>
        <begin position="1"/>
        <end position="20"/>
    </location>
</feature>
<dbReference type="InterPro" id="IPR002293">
    <property type="entry name" value="AA/rel_permease1"/>
</dbReference>
<keyword evidence="4 7" id="KW-1133">Transmembrane helix</keyword>
<dbReference type="PIRSF" id="PIRSF006060">
    <property type="entry name" value="AA_transporter"/>
    <property type="match status" value="1"/>
</dbReference>
<protein>
    <submittedName>
        <fullName evidence="8">Amino acid permease</fullName>
    </submittedName>
</protein>
<evidence type="ECO:0000313" key="8">
    <source>
        <dbReference type="EMBL" id="KFI92570.1"/>
    </source>
</evidence>
<keyword evidence="3 7" id="KW-0812">Transmembrane</keyword>
<evidence type="ECO:0000256" key="2">
    <source>
        <dbReference type="ARBA" id="ARBA00022475"/>
    </source>
</evidence>
<evidence type="ECO:0000256" key="4">
    <source>
        <dbReference type="ARBA" id="ARBA00022989"/>
    </source>
</evidence>
<dbReference type="GO" id="GO:0005886">
    <property type="term" value="C:plasma membrane"/>
    <property type="evidence" value="ECO:0007669"/>
    <property type="project" value="UniProtKB-SubCell"/>
</dbReference>
<keyword evidence="2" id="KW-1003">Cell membrane</keyword>
<feature type="transmembrane region" description="Helical" evidence="7">
    <location>
        <begin position="63"/>
        <end position="90"/>
    </location>
</feature>
<feature type="transmembrane region" description="Helical" evidence="7">
    <location>
        <begin position="442"/>
        <end position="460"/>
    </location>
</feature>
<dbReference type="PANTHER" id="PTHR42770:SF7">
    <property type="entry name" value="MEMBRANE PROTEIN"/>
    <property type="match status" value="1"/>
</dbReference>
<sequence length="495" mass="51868">MSTASTASSPELPPHGGGEAHGGMVKSLSLWNYFTMGFGAIIGTGWVLLVGDWMILGGGPVEAMIAFVLGAVFLLPIGAVFGELTCAIPISGGIVEYVDRTFGPTAAHITGWFLSLGNGILCPWEAIAISSLLATMWSRLDGFGWLTGVKLYDIAGSSVYLWPLLISEAVCVLVIALNFRGASAAAKLSSFLSKALLAGMVLAMVVSLFKGGPGNLMPLFAKVEAAQSGSASGAVTTAGAFLPGVLAVLVMTPFFYTGFDTIPQSAEEASEGLDWKKFGMVISASLLAAGLFYVFCIYAFGTIFPWRQSVAMPVPALASIEKISMWFYLPMLVIGTLGPLGPMNSFYGATARIMLAMGRKGYLPKSFASIDGRTGTPKTANIVLAVATVIGPFLGGNLLIPLTEVSSLSFVFACTMAAAACMKMRWSEPDLPRPYTVPGGKIGIGLAIAAGAVIIALQVLPFSPAALKPTSWVIVVVWVVLGMALRLTVHRARRE</sequence>
<evidence type="ECO:0000256" key="6">
    <source>
        <dbReference type="SAM" id="MobiDB-lite"/>
    </source>
</evidence>
<dbReference type="RefSeq" id="WP_081893009.1">
    <property type="nucleotide sequence ID" value="NZ_CAUPKV010000017.1"/>
</dbReference>
<feature type="transmembrane region" description="Helical" evidence="7">
    <location>
        <begin position="382"/>
        <end position="400"/>
    </location>
</feature>
<feature type="transmembrane region" description="Helical" evidence="7">
    <location>
        <begin position="160"/>
        <end position="179"/>
    </location>
</feature>
<name>A0A087DAM0_9BIFI</name>
<dbReference type="AlphaFoldDB" id="A0A087DAM0"/>
<keyword evidence="5 7" id="KW-0472">Membrane</keyword>
<gene>
    <name evidence="8" type="ORF">BSCA_2281</name>
</gene>
<comment type="subcellular location">
    <subcellularLocation>
        <location evidence="1">Cell membrane</location>
        <topology evidence="1">Multi-pass membrane protein</topology>
    </subcellularLocation>
</comment>
<evidence type="ECO:0000256" key="1">
    <source>
        <dbReference type="ARBA" id="ARBA00004651"/>
    </source>
</evidence>
<dbReference type="GeneID" id="85165637"/>
<dbReference type="Gene3D" id="1.20.1740.10">
    <property type="entry name" value="Amino acid/polyamine transporter I"/>
    <property type="match status" value="1"/>
</dbReference>
<evidence type="ECO:0000256" key="3">
    <source>
        <dbReference type="ARBA" id="ARBA00022692"/>
    </source>
</evidence>
<dbReference type="EMBL" id="JGZO01000015">
    <property type="protein sequence ID" value="KFI92570.1"/>
    <property type="molecule type" value="Genomic_DNA"/>
</dbReference>
<accession>A0A087DAM0</accession>
<comment type="caution">
    <text evidence="8">The sequence shown here is derived from an EMBL/GenBank/DDBJ whole genome shotgun (WGS) entry which is preliminary data.</text>
</comment>
<feature type="transmembrane region" description="Helical" evidence="7">
    <location>
        <begin position="30"/>
        <end position="51"/>
    </location>
</feature>
<feature type="transmembrane region" description="Helical" evidence="7">
    <location>
        <begin position="191"/>
        <end position="209"/>
    </location>
</feature>
<feature type="transmembrane region" description="Helical" evidence="7">
    <location>
        <begin position="406"/>
        <end position="422"/>
    </location>
</feature>